<dbReference type="GO" id="GO:0005385">
    <property type="term" value="F:zinc ion transmembrane transporter activity"/>
    <property type="evidence" value="ECO:0007669"/>
    <property type="project" value="TreeGrafter"/>
</dbReference>
<dbReference type="GO" id="GO:0016020">
    <property type="term" value="C:membrane"/>
    <property type="evidence" value="ECO:0007669"/>
    <property type="project" value="UniProtKB-SubCell"/>
</dbReference>
<feature type="transmembrane region" description="Helical" evidence="5">
    <location>
        <begin position="175"/>
        <end position="195"/>
    </location>
</feature>
<organism evidence="6 7">
    <name type="scientific">Candidatus Kaiserbacteria bacterium RIFCSPHIGHO2_01_FULL_48_10</name>
    <dbReference type="NCBI Taxonomy" id="1798476"/>
    <lineage>
        <taxon>Bacteria</taxon>
        <taxon>Candidatus Kaiseribacteriota</taxon>
    </lineage>
</organism>
<dbReference type="PANTHER" id="PTHR16950:SF16">
    <property type="entry name" value="ZINC TRANSPORTER ZIP13"/>
    <property type="match status" value="1"/>
</dbReference>
<evidence type="ECO:0000256" key="5">
    <source>
        <dbReference type="SAM" id="Phobius"/>
    </source>
</evidence>
<dbReference type="GO" id="GO:0006882">
    <property type="term" value="P:intracellular zinc ion homeostasis"/>
    <property type="evidence" value="ECO:0007669"/>
    <property type="project" value="TreeGrafter"/>
</dbReference>
<feature type="transmembrane region" description="Helical" evidence="5">
    <location>
        <begin position="6"/>
        <end position="27"/>
    </location>
</feature>
<reference evidence="6 7" key="1">
    <citation type="journal article" date="2016" name="Nat. Commun.">
        <title>Thousands of microbial genomes shed light on interconnected biogeochemical processes in an aquifer system.</title>
        <authorList>
            <person name="Anantharaman K."/>
            <person name="Brown C.T."/>
            <person name="Hug L.A."/>
            <person name="Sharon I."/>
            <person name="Castelle C.J."/>
            <person name="Probst A.J."/>
            <person name="Thomas B.C."/>
            <person name="Singh A."/>
            <person name="Wilkins M.J."/>
            <person name="Karaoz U."/>
            <person name="Brodie E.L."/>
            <person name="Williams K.H."/>
            <person name="Hubbard S.S."/>
            <person name="Banfield J.F."/>
        </authorList>
    </citation>
    <scope>NUCLEOTIDE SEQUENCE [LARGE SCALE GENOMIC DNA]</scope>
</reference>
<dbReference type="Proteomes" id="UP000178249">
    <property type="component" value="Unassembled WGS sequence"/>
</dbReference>
<comment type="subcellular location">
    <subcellularLocation>
        <location evidence="1">Membrane</location>
        <topology evidence="1">Multi-pass membrane protein</topology>
    </subcellularLocation>
</comment>
<gene>
    <name evidence="6" type="ORF">A2841_03230</name>
</gene>
<evidence type="ECO:0000256" key="3">
    <source>
        <dbReference type="ARBA" id="ARBA00022989"/>
    </source>
</evidence>
<name>A0A1F6C238_9BACT</name>
<evidence type="ECO:0000256" key="4">
    <source>
        <dbReference type="ARBA" id="ARBA00023136"/>
    </source>
</evidence>
<dbReference type="PANTHER" id="PTHR16950">
    <property type="entry name" value="ZINC TRANSPORTER SLC39A7 HISTIDINE-RICH MEMBRANE PROTEIN KE4"/>
    <property type="match status" value="1"/>
</dbReference>
<evidence type="ECO:0000313" key="6">
    <source>
        <dbReference type="EMBL" id="OGG43123.1"/>
    </source>
</evidence>
<sequence>METLLYIFLSIGAVSLVSLAGLFAFSLQAALLHRLLFVLVGLAAGSLIGDAVIHLIPEALDGIGDERIFGMLVLAGIIAFFILEKYLRWHHAHHGIEEEHETEEREHHPRHLAPLVLIADGLHNTVDGAIIAASYFISPAIGIATTIAVFLHEIPQEIADYALLIHSGLSRKKALLFNFFSALTAVFGAVMVILLQEYIGLLEAFVAAFTAGAFIYIGATDLIPELQKTKSPKRSVVELAAFVAGVGLMLLLTFFE</sequence>
<evidence type="ECO:0008006" key="8">
    <source>
        <dbReference type="Google" id="ProtNLM"/>
    </source>
</evidence>
<evidence type="ECO:0000313" key="7">
    <source>
        <dbReference type="Proteomes" id="UP000178249"/>
    </source>
</evidence>
<comment type="caution">
    <text evidence="6">The sequence shown here is derived from an EMBL/GenBank/DDBJ whole genome shotgun (WGS) entry which is preliminary data.</text>
</comment>
<keyword evidence="4 5" id="KW-0472">Membrane</keyword>
<protein>
    <recommendedName>
        <fullName evidence="8">ZIP family metal transporter</fullName>
    </recommendedName>
</protein>
<feature type="transmembrane region" description="Helical" evidence="5">
    <location>
        <begin position="201"/>
        <end position="223"/>
    </location>
</feature>
<keyword evidence="2 5" id="KW-0812">Transmembrane</keyword>
<feature type="transmembrane region" description="Helical" evidence="5">
    <location>
        <begin position="68"/>
        <end position="87"/>
    </location>
</feature>
<dbReference type="EMBL" id="MFKP01000052">
    <property type="protein sequence ID" value="OGG43123.1"/>
    <property type="molecule type" value="Genomic_DNA"/>
</dbReference>
<dbReference type="AlphaFoldDB" id="A0A1F6C238"/>
<dbReference type="InterPro" id="IPR003689">
    <property type="entry name" value="ZIP"/>
</dbReference>
<feature type="transmembrane region" description="Helical" evidence="5">
    <location>
        <begin position="235"/>
        <end position="255"/>
    </location>
</feature>
<keyword evidence="3 5" id="KW-1133">Transmembrane helix</keyword>
<evidence type="ECO:0000256" key="2">
    <source>
        <dbReference type="ARBA" id="ARBA00022692"/>
    </source>
</evidence>
<feature type="transmembrane region" description="Helical" evidence="5">
    <location>
        <begin position="34"/>
        <end position="56"/>
    </location>
</feature>
<proteinExistence type="predicted"/>
<evidence type="ECO:0000256" key="1">
    <source>
        <dbReference type="ARBA" id="ARBA00004141"/>
    </source>
</evidence>
<dbReference type="Pfam" id="PF02535">
    <property type="entry name" value="Zip"/>
    <property type="match status" value="1"/>
</dbReference>
<accession>A0A1F6C238</accession>